<proteinExistence type="predicted"/>
<gene>
    <name evidence="2" type="ORF">JOC83_001221</name>
</gene>
<protein>
    <submittedName>
        <fullName evidence="2">Surface polysaccharide O-acyltransferase-like enzyme</fullName>
    </submittedName>
</protein>
<keyword evidence="1" id="KW-1133">Transmembrane helix</keyword>
<evidence type="ECO:0000313" key="3">
    <source>
        <dbReference type="Proteomes" id="UP000809829"/>
    </source>
</evidence>
<evidence type="ECO:0000313" key="2">
    <source>
        <dbReference type="EMBL" id="MBM7702387.1"/>
    </source>
</evidence>
<reference evidence="2 3" key="1">
    <citation type="submission" date="2021-01" db="EMBL/GenBank/DDBJ databases">
        <title>Genomic Encyclopedia of Type Strains, Phase IV (KMG-IV): sequencing the most valuable type-strain genomes for metagenomic binning, comparative biology and taxonomic classification.</title>
        <authorList>
            <person name="Goeker M."/>
        </authorList>
    </citation>
    <scope>NUCLEOTIDE SEQUENCE [LARGE SCALE GENOMIC DNA]</scope>
    <source>
        <strain evidence="2 3">DSM 104297</strain>
    </source>
</reference>
<feature type="transmembrane region" description="Helical" evidence="1">
    <location>
        <begin position="56"/>
        <end position="75"/>
    </location>
</feature>
<dbReference type="EMBL" id="JAFBFC010000002">
    <property type="protein sequence ID" value="MBM7702387.1"/>
    <property type="molecule type" value="Genomic_DNA"/>
</dbReference>
<name>A0ABS2QTY0_9BACI</name>
<evidence type="ECO:0000256" key="1">
    <source>
        <dbReference type="SAM" id="Phobius"/>
    </source>
</evidence>
<keyword evidence="3" id="KW-1185">Reference proteome</keyword>
<keyword evidence="1" id="KW-0812">Transmembrane</keyword>
<accession>A0ABS2QTY0</accession>
<dbReference type="Proteomes" id="UP000809829">
    <property type="component" value="Unassembled WGS sequence"/>
</dbReference>
<comment type="caution">
    <text evidence="2">The sequence shown here is derived from an EMBL/GenBank/DDBJ whole genome shotgun (WGS) entry which is preliminary data.</text>
</comment>
<dbReference type="RefSeq" id="WP_205185302.1">
    <property type="nucleotide sequence ID" value="NZ_JAFBFC010000002.1"/>
</dbReference>
<feature type="transmembrane region" description="Helical" evidence="1">
    <location>
        <begin position="26"/>
        <end position="47"/>
    </location>
</feature>
<organism evidence="2 3">
    <name type="scientific">Priestia iocasae</name>
    <dbReference type="NCBI Taxonomy" id="2291674"/>
    <lineage>
        <taxon>Bacteria</taxon>
        <taxon>Bacillati</taxon>
        <taxon>Bacillota</taxon>
        <taxon>Bacilli</taxon>
        <taxon>Bacillales</taxon>
        <taxon>Bacillaceae</taxon>
        <taxon>Priestia</taxon>
    </lineage>
</organism>
<keyword evidence="1" id="KW-0472">Membrane</keyword>
<sequence length="81" mass="8729">MEKTTKAIEQAEQFKQPEVANAIDVVTAWSVPLFSFVLVVIGVLLLLKMKSEKQTLAVGLFITVVGLVGSLWLIVSQSGLG</sequence>